<keyword evidence="10" id="KW-1185">Reference proteome</keyword>
<organism evidence="9 10">
    <name type="scientific">Posidoniimonas polymericola</name>
    <dbReference type="NCBI Taxonomy" id="2528002"/>
    <lineage>
        <taxon>Bacteria</taxon>
        <taxon>Pseudomonadati</taxon>
        <taxon>Planctomycetota</taxon>
        <taxon>Planctomycetia</taxon>
        <taxon>Pirellulales</taxon>
        <taxon>Lacipirellulaceae</taxon>
        <taxon>Posidoniimonas</taxon>
    </lineage>
</organism>
<dbReference type="NCBIfam" id="TIGR02937">
    <property type="entry name" value="sigma70-ECF"/>
    <property type="match status" value="1"/>
</dbReference>
<evidence type="ECO:0000256" key="1">
    <source>
        <dbReference type="ARBA" id="ARBA00010641"/>
    </source>
</evidence>
<dbReference type="InterPro" id="IPR013249">
    <property type="entry name" value="RNA_pol_sigma70_r4_t2"/>
</dbReference>
<dbReference type="Pfam" id="PF04542">
    <property type="entry name" value="Sigma70_r2"/>
    <property type="match status" value="1"/>
</dbReference>
<dbReference type="InterPro" id="IPR039425">
    <property type="entry name" value="RNA_pol_sigma-70-like"/>
</dbReference>
<dbReference type="InterPro" id="IPR007627">
    <property type="entry name" value="RNA_pol_sigma70_r2"/>
</dbReference>
<dbReference type="SUPFAM" id="SSF88659">
    <property type="entry name" value="Sigma3 and sigma4 domains of RNA polymerase sigma factors"/>
    <property type="match status" value="1"/>
</dbReference>
<keyword evidence="5" id="KW-0804">Transcription</keyword>
<dbReference type="InterPro" id="IPR013325">
    <property type="entry name" value="RNA_pol_sigma_r2"/>
</dbReference>
<keyword evidence="2" id="KW-0805">Transcription regulation</keyword>
<dbReference type="Gene3D" id="1.10.10.10">
    <property type="entry name" value="Winged helix-like DNA-binding domain superfamily/Winged helix DNA-binding domain"/>
    <property type="match status" value="1"/>
</dbReference>
<dbReference type="OrthoDB" id="9797134at2"/>
<evidence type="ECO:0000313" key="10">
    <source>
        <dbReference type="Proteomes" id="UP000318478"/>
    </source>
</evidence>
<keyword evidence="3" id="KW-0731">Sigma factor</keyword>
<evidence type="ECO:0000256" key="5">
    <source>
        <dbReference type="ARBA" id="ARBA00023163"/>
    </source>
</evidence>
<dbReference type="Proteomes" id="UP000318478">
    <property type="component" value="Unassembled WGS sequence"/>
</dbReference>
<dbReference type="GO" id="GO:0006352">
    <property type="term" value="P:DNA-templated transcription initiation"/>
    <property type="evidence" value="ECO:0007669"/>
    <property type="project" value="InterPro"/>
</dbReference>
<name>A0A5C5YUX9_9BACT</name>
<comment type="caution">
    <text evidence="9">The sequence shown here is derived from an EMBL/GenBank/DDBJ whole genome shotgun (WGS) entry which is preliminary data.</text>
</comment>
<dbReference type="AlphaFoldDB" id="A0A5C5YUX9"/>
<dbReference type="Pfam" id="PF08281">
    <property type="entry name" value="Sigma70_r4_2"/>
    <property type="match status" value="1"/>
</dbReference>
<feature type="domain" description="RNA polymerase sigma-70 region 2" evidence="7">
    <location>
        <begin position="33"/>
        <end position="98"/>
    </location>
</feature>
<protein>
    <submittedName>
        <fullName evidence="9">ECF RNA polymerase sigma factor SigH</fullName>
    </submittedName>
</protein>
<evidence type="ECO:0000256" key="6">
    <source>
        <dbReference type="SAM" id="MobiDB-lite"/>
    </source>
</evidence>
<dbReference type="EMBL" id="SJPO01000002">
    <property type="protein sequence ID" value="TWT78556.1"/>
    <property type="molecule type" value="Genomic_DNA"/>
</dbReference>
<dbReference type="GO" id="GO:0016987">
    <property type="term" value="F:sigma factor activity"/>
    <property type="evidence" value="ECO:0007669"/>
    <property type="project" value="UniProtKB-KW"/>
</dbReference>
<dbReference type="Gene3D" id="1.10.1740.10">
    <property type="match status" value="1"/>
</dbReference>
<dbReference type="InterPro" id="IPR014284">
    <property type="entry name" value="RNA_pol_sigma-70_dom"/>
</dbReference>
<sequence>MMPERKSTPALPNAAPPRDAPGRERAEDVGSCYRRAYPRLVAIAAGVLGRVDGAEDVVQDAVEITIAKQKQFDSEPAVVRWLAGVVRHCALNVRRRRRTRRTYASDPTDLTTVADLSGDTHSPVHPRSGDLSPLQSAFDDHVLAALGELSEDARCCLLLRVVHQLSYSEISELTGLAEGTAMSHVHRGKRRLRELLSLATPQPEQTVPSRT</sequence>
<evidence type="ECO:0000256" key="2">
    <source>
        <dbReference type="ARBA" id="ARBA00023015"/>
    </source>
</evidence>
<dbReference type="PANTHER" id="PTHR43133">
    <property type="entry name" value="RNA POLYMERASE ECF-TYPE SIGMA FACTO"/>
    <property type="match status" value="1"/>
</dbReference>
<dbReference type="InterPro" id="IPR036388">
    <property type="entry name" value="WH-like_DNA-bd_sf"/>
</dbReference>
<dbReference type="GO" id="GO:0003677">
    <property type="term" value="F:DNA binding"/>
    <property type="evidence" value="ECO:0007669"/>
    <property type="project" value="UniProtKB-KW"/>
</dbReference>
<feature type="domain" description="RNA polymerase sigma factor 70 region 4 type 2" evidence="8">
    <location>
        <begin position="142"/>
        <end position="192"/>
    </location>
</feature>
<comment type="similarity">
    <text evidence="1">Belongs to the sigma-70 factor family. ECF subfamily.</text>
</comment>
<feature type="region of interest" description="Disordered" evidence="6">
    <location>
        <begin position="1"/>
        <end position="27"/>
    </location>
</feature>
<proteinExistence type="inferred from homology"/>
<dbReference type="CDD" id="cd06171">
    <property type="entry name" value="Sigma70_r4"/>
    <property type="match status" value="1"/>
</dbReference>
<evidence type="ECO:0000256" key="3">
    <source>
        <dbReference type="ARBA" id="ARBA00023082"/>
    </source>
</evidence>
<evidence type="ECO:0000259" key="8">
    <source>
        <dbReference type="Pfam" id="PF08281"/>
    </source>
</evidence>
<dbReference type="SUPFAM" id="SSF88946">
    <property type="entry name" value="Sigma2 domain of RNA polymerase sigma factors"/>
    <property type="match status" value="1"/>
</dbReference>
<evidence type="ECO:0000259" key="7">
    <source>
        <dbReference type="Pfam" id="PF04542"/>
    </source>
</evidence>
<accession>A0A5C5YUX9</accession>
<dbReference type="PANTHER" id="PTHR43133:SF8">
    <property type="entry name" value="RNA POLYMERASE SIGMA FACTOR HI_1459-RELATED"/>
    <property type="match status" value="1"/>
</dbReference>
<dbReference type="InterPro" id="IPR013324">
    <property type="entry name" value="RNA_pol_sigma_r3/r4-like"/>
</dbReference>
<gene>
    <name evidence="9" type="primary">sigH_1</name>
    <name evidence="9" type="ORF">Pla123a_13490</name>
</gene>
<evidence type="ECO:0000313" key="9">
    <source>
        <dbReference type="EMBL" id="TWT78556.1"/>
    </source>
</evidence>
<keyword evidence="4" id="KW-0238">DNA-binding</keyword>
<evidence type="ECO:0000256" key="4">
    <source>
        <dbReference type="ARBA" id="ARBA00023125"/>
    </source>
</evidence>
<reference evidence="9 10" key="1">
    <citation type="submission" date="2019-02" db="EMBL/GenBank/DDBJ databases">
        <title>Deep-cultivation of Planctomycetes and their phenomic and genomic characterization uncovers novel biology.</title>
        <authorList>
            <person name="Wiegand S."/>
            <person name="Jogler M."/>
            <person name="Boedeker C."/>
            <person name="Pinto D."/>
            <person name="Vollmers J."/>
            <person name="Rivas-Marin E."/>
            <person name="Kohn T."/>
            <person name="Peeters S.H."/>
            <person name="Heuer A."/>
            <person name="Rast P."/>
            <person name="Oberbeckmann S."/>
            <person name="Bunk B."/>
            <person name="Jeske O."/>
            <person name="Meyerdierks A."/>
            <person name="Storesund J.E."/>
            <person name="Kallscheuer N."/>
            <person name="Luecker S."/>
            <person name="Lage O.M."/>
            <person name="Pohl T."/>
            <person name="Merkel B.J."/>
            <person name="Hornburger P."/>
            <person name="Mueller R.-W."/>
            <person name="Bruemmer F."/>
            <person name="Labrenz M."/>
            <person name="Spormann A.M."/>
            <person name="Op Den Camp H."/>
            <person name="Overmann J."/>
            <person name="Amann R."/>
            <person name="Jetten M.S.M."/>
            <person name="Mascher T."/>
            <person name="Medema M.H."/>
            <person name="Devos D.P."/>
            <person name="Kaster A.-K."/>
            <person name="Ovreas L."/>
            <person name="Rohde M."/>
            <person name="Galperin M.Y."/>
            <person name="Jogler C."/>
        </authorList>
    </citation>
    <scope>NUCLEOTIDE SEQUENCE [LARGE SCALE GENOMIC DNA]</scope>
    <source>
        <strain evidence="9 10">Pla123a</strain>
    </source>
</reference>